<reference evidence="2 3" key="1">
    <citation type="submission" date="2016-10" db="EMBL/GenBank/DDBJ databases">
        <authorList>
            <person name="de Groot N.N."/>
        </authorList>
    </citation>
    <scope>NUCLEOTIDE SEQUENCE [LARGE SCALE GENOMIC DNA]</scope>
    <source>
        <strain evidence="2 3">A52C2</strain>
    </source>
</reference>
<organism evidence="2 3">
    <name type="scientific">Faunimonas pinastri</name>
    <dbReference type="NCBI Taxonomy" id="1855383"/>
    <lineage>
        <taxon>Bacteria</taxon>
        <taxon>Pseudomonadati</taxon>
        <taxon>Pseudomonadota</taxon>
        <taxon>Alphaproteobacteria</taxon>
        <taxon>Hyphomicrobiales</taxon>
        <taxon>Afifellaceae</taxon>
        <taxon>Faunimonas</taxon>
    </lineage>
</organism>
<dbReference type="PANTHER" id="PTHR43792">
    <property type="entry name" value="GNAT FAMILY, PUTATIVE (AFU_ORTHOLOGUE AFUA_3G00765)-RELATED-RELATED"/>
    <property type="match status" value="1"/>
</dbReference>
<dbReference type="EMBL" id="FOFG01000010">
    <property type="protein sequence ID" value="SER02989.1"/>
    <property type="molecule type" value="Genomic_DNA"/>
</dbReference>
<gene>
    <name evidence="2" type="ORF">SAMN05216548_11097</name>
</gene>
<accession>A0A1H9KVC8</accession>
<name>A0A1H9KVC8_9HYPH</name>
<dbReference type="Pfam" id="PF13302">
    <property type="entry name" value="Acetyltransf_3"/>
    <property type="match status" value="1"/>
</dbReference>
<dbReference type="InterPro" id="IPR016181">
    <property type="entry name" value="Acyl_CoA_acyltransferase"/>
</dbReference>
<protein>
    <submittedName>
        <fullName evidence="2">Ribosomal-protein-alanine N-acetyltransferase</fullName>
    </submittedName>
</protein>
<evidence type="ECO:0000259" key="1">
    <source>
        <dbReference type="PROSITE" id="PS51186"/>
    </source>
</evidence>
<dbReference type="Gene3D" id="3.40.630.30">
    <property type="match status" value="1"/>
</dbReference>
<keyword evidence="2" id="KW-0808">Transferase</keyword>
<dbReference type="PANTHER" id="PTHR43792:SF1">
    <property type="entry name" value="N-ACETYLTRANSFERASE DOMAIN-CONTAINING PROTEIN"/>
    <property type="match status" value="1"/>
</dbReference>
<feature type="domain" description="N-acetyltransferase" evidence="1">
    <location>
        <begin position="14"/>
        <end position="173"/>
    </location>
</feature>
<dbReference type="Proteomes" id="UP000199647">
    <property type="component" value="Unassembled WGS sequence"/>
</dbReference>
<proteinExistence type="predicted"/>
<dbReference type="PROSITE" id="PS51186">
    <property type="entry name" value="GNAT"/>
    <property type="match status" value="1"/>
</dbReference>
<dbReference type="RefSeq" id="WP_092497500.1">
    <property type="nucleotide sequence ID" value="NZ_FOFG01000010.1"/>
</dbReference>
<dbReference type="GO" id="GO:0016747">
    <property type="term" value="F:acyltransferase activity, transferring groups other than amino-acyl groups"/>
    <property type="evidence" value="ECO:0007669"/>
    <property type="project" value="InterPro"/>
</dbReference>
<dbReference type="AlphaFoldDB" id="A0A1H9KVC8"/>
<dbReference type="OrthoDB" id="9795206at2"/>
<sequence>MAEFDAPVLHTERLVIRGWREEDAAPLARLNGDPEVMEHMAGRLGAAESAAFMGRIQAHFREHGFGFWAVEAPGVAPFIGCVGLLRSGFDAHFTPCVEVGWRLDRPRRGRGYATEAARAALTFGFRELLLPEIVSFTTVKNLRSQSVMPRLGMRRDPADDFLHPALAPDHPIRPHVLYRLGRAEFEAATAER</sequence>
<keyword evidence="3" id="KW-1185">Reference proteome</keyword>
<dbReference type="STRING" id="1855383.SAMN05216548_11097"/>
<dbReference type="SUPFAM" id="SSF55729">
    <property type="entry name" value="Acyl-CoA N-acyltransferases (Nat)"/>
    <property type="match status" value="1"/>
</dbReference>
<dbReference type="InterPro" id="IPR051531">
    <property type="entry name" value="N-acetyltransferase"/>
</dbReference>
<evidence type="ECO:0000313" key="2">
    <source>
        <dbReference type="EMBL" id="SER02989.1"/>
    </source>
</evidence>
<dbReference type="InterPro" id="IPR000182">
    <property type="entry name" value="GNAT_dom"/>
</dbReference>
<evidence type="ECO:0000313" key="3">
    <source>
        <dbReference type="Proteomes" id="UP000199647"/>
    </source>
</evidence>